<evidence type="ECO:0000313" key="1">
    <source>
        <dbReference type="EMBL" id="KAL0944511.1"/>
    </source>
</evidence>
<keyword evidence="2" id="KW-1185">Reference proteome</keyword>
<dbReference type="Proteomes" id="UP000805649">
    <property type="component" value="Unassembled WGS sequence"/>
</dbReference>
<organism evidence="1 2">
    <name type="scientific">Colletotrichum truncatum</name>
    <name type="common">Anthracnose fungus</name>
    <name type="synonym">Colletotrichum capsici</name>
    <dbReference type="NCBI Taxonomy" id="5467"/>
    <lineage>
        <taxon>Eukaryota</taxon>
        <taxon>Fungi</taxon>
        <taxon>Dikarya</taxon>
        <taxon>Ascomycota</taxon>
        <taxon>Pezizomycotina</taxon>
        <taxon>Sordariomycetes</taxon>
        <taxon>Hypocreomycetidae</taxon>
        <taxon>Glomerellales</taxon>
        <taxon>Glomerellaceae</taxon>
        <taxon>Colletotrichum</taxon>
        <taxon>Colletotrichum truncatum species complex</taxon>
    </lineage>
</organism>
<keyword evidence="1" id="KW-0762">Sugar transport</keyword>
<dbReference type="EMBL" id="VUJX02000001">
    <property type="protein sequence ID" value="KAL0944511.1"/>
    <property type="molecule type" value="Genomic_DNA"/>
</dbReference>
<comment type="caution">
    <text evidence="1">The sequence shown here is derived from an EMBL/GenBank/DDBJ whole genome shotgun (WGS) entry which is preliminary data.</text>
</comment>
<proteinExistence type="predicted"/>
<keyword evidence="1" id="KW-0813">Transport</keyword>
<protein>
    <submittedName>
        <fullName evidence="1">Sugar transporter</fullName>
    </submittedName>
</protein>
<reference evidence="1 2" key="1">
    <citation type="journal article" date="2020" name="Phytopathology">
        <title>Genome Sequence Resources of Colletotrichum truncatum, C. plurivorum, C. musicola, and C. sojae: Four Species Pathogenic to Soybean (Glycine max).</title>
        <authorList>
            <person name="Rogerio F."/>
            <person name="Boufleur T.R."/>
            <person name="Ciampi-Guillardi M."/>
            <person name="Sukno S.A."/>
            <person name="Thon M.R."/>
            <person name="Massola Junior N.S."/>
            <person name="Baroncelli R."/>
        </authorList>
    </citation>
    <scope>NUCLEOTIDE SEQUENCE [LARGE SCALE GENOMIC DNA]</scope>
    <source>
        <strain evidence="1 2">CMES1059</strain>
    </source>
</reference>
<gene>
    <name evidence="1" type="ORF">CTRU02_202398</name>
</gene>
<sequence length="500" mass="55407">MTISKEKLYLWYVCLIGATCMMLNGYDSSSFNAVQGSDNFMDYFHNPSPGVIGSINTAYTVGGILSGFFISAQISDRFGRKWAMITGSFLIIISSLVAAFTPRDIGGFVASRAITGIGQGIALPAGPVYINEMAPAEIRGMLMSFWQIFFGIGAFLAYWINYACTKNADRLGDWDWRIVMLFQILAPTIIIVGLQFCPESPRWYMQNDRAEEAAKTLSRIRSDPGQVQMEIQEISAAIAYEKTTISGQWAPLWKDKTVRRRFLLAVGLNIGQQFTGQGSLTTYSTIIYKQVFIDNSEIQLINALNGTLGIIFTLNATWMADRWGRRVLLLIGAAGMGLAMIAAAATVTETPSGPGGVKERPVGIATVFLMFFFALFYKPSWGATVWIWTSEIFSMNVRAQAIAMASQSQAVSSTILQQIFPIFLDKKGFYAMYMFGGINVVLFTYVWFLIPETKGVALERMDTIFGGIDHSDKGNAILSHDFEEARVETNEKRKHSAEVV</sequence>
<accession>A0ACC3ZK52</accession>
<evidence type="ECO:0000313" key="2">
    <source>
        <dbReference type="Proteomes" id="UP000805649"/>
    </source>
</evidence>
<name>A0ACC3ZK52_COLTU</name>